<evidence type="ECO:0000313" key="2">
    <source>
        <dbReference type="Proteomes" id="UP001163223"/>
    </source>
</evidence>
<reference evidence="1" key="1">
    <citation type="submission" date="2022-11" db="EMBL/GenBank/DDBJ databases">
        <title>beta-Carotene-producing bacterium, Jeongeuplla avenae sp. nov., alleviates the salt stress of Arabidopsis seedlings.</title>
        <authorList>
            <person name="Jiang L."/>
            <person name="Lee J."/>
        </authorList>
    </citation>
    <scope>NUCLEOTIDE SEQUENCE</scope>
    <source>
        <strain evidence="1">DY_R2A_6</strain>
    </source>
</reference>
<dbReference type="EMBL" id="CP113520">
    <property type="protein sequence ID" value="WAJ27559.1"/>
    <property type="molecule type" value="Genomic_DNA"/>
</dbReference>
<evidence type="ECO:0000313" key="1">
    <source>
        <dbReference type="EMBL" id="WAJ27559.1"/>
    </source>
</evidence>
<dbReference type="Proteomes" id="UP001163223">
    <property type="component" value="Chromosome"/>
</dbReference>
<sequence length="308" mass="33502">MDIQEAVSEACAVVGITVPRDNREGRWLYADTLTGRNGKNDGRVMIDGDRVTARNMQTGENATVRLGALDPEVKRRFVERRVRDARDRQRRTAEAAGIAQELVRRARLAPHGYLAAKGFASERGFVIAADAVREIAGRYIVPDGARSALVVPARIGERITSAQIIWEGGEKRFLAGGEMGGAHHRLSRGTDTWLCEGLATGMSLRAALRGLGRSDTVIIGFSAYNLPVLARTIRGRCFIAADHDKPMEQFDGLGTGEHCARQAGQPYVMPERLGDDFNDVLLDQGIFAVQRSLTALIRSAPVGESHAA</sequence>
<accession>A0ACD4NLC0</accession>
<organism evidence="1 2">
    <name type="scientific">Antarcticirhabdus aurantiaca</name>
    <dbReference type="NCBI Taxonomy" id="2606717"/>
    <lineage>
        <taxon>Bacteria</taxon>
        <taxon>Pseudomonadati</taxon>
        <taxon>Pseudomonadota</taxon>
        <taxon>Alphaproteobacteria</taxon>
        <taxon>Hyphomicrobiales</taxon>
        <taxon>Aurantimonadaceae</taxon>
        <taxon>Antarcticirhabdus</taxon>
    </lineage>
</organism>
<protein>
    <submittedName>
        <fullName evidence="1">Uncharacterized protein</fullName>
    </submittedName>
</protein>
<keyword evidence="2" id="KW-1185">Reference proteome</keyword>
<gene>
    <name evidence="1" type="ORF">OXU80_22360</name>
</gene>
<name>A0ACD4NLC0_9HYPH</name>
<proteinExistence type="predicted"/>